<dbReference type="Proteomes" id="UP000628086">
    <property type="component" value="Unassembled WGS sequence"/>
</dbReference>
<evidence type="ECO:0000256" key="1">
    <source>
        <dbReference type="ARBA" id="ARBA00001957"/>
    </source>
</evidence>
<feature type="domain" description="Carrier" evidence="4">
    <location>
        <begin position="2537"/>
        <end position="2611"/>
    </location>
</feature>
<dbReference type="Pfam" id="PF00501">
    <property type="entry name" value="AMP-binding"/>
    <property type="match status" value="3"/>
</dbReference>
<dbReference type="NCBIfam" id="NF003417">
    <property type="entry name" value="PRK04813.1"/>
    <property type="match status" value="3"/>
</dbReference>
<dbReference type="CDD" id="cd17646">
    <property type="entry name" value="A_NRPS_AB3403-like"/>
    <property type="match status" value="1"/>
</dbReference>
<proteinExistence type="predicted"/>
<dbReference type="InterPro" id="IPR010060">
    <property type="entry name" value="NRPS_synth"/>
</dbReference>
<dbReference type="SUPFAM" id="SSF53474">
    <property type="entry name" value="alpha/beta-Hydrolases"/>
    <property type="match status" value="1"/>
</dbReference>
<dbReference type="SUPFAM" id="SSF52777">
    <property type="entry name" value="CoA-dependent acyltransferases"/>
    <property type="match status" value="8"/>
</dbReference>
<dbReference type="Gene3D" id="3.30.559.30">
    <property type="entry name" value="Nonribosomal peptide synthetase, condensation domain"/>
    <property type="match status" value="4"/>
</dbReference>
<dbReference type="Gene3D" id="3.40.50.980">
    <property type="match status" value="6"/>
</dbReference>
<gene>
    <name evidence="5" type="ORF">HU747_00015</name>
</gene>
<dbReference type="Pfam" id="PF00975">
    <property type="entry name" value="Thioesterase"/>
    <property type="match status" value="1"/>
</dbReference>
<protein>
    <submittedName>
        <fullName evidence="5">Amino acid adenylation domain-containing protein</fullName>
    </submittedName>
</protein>
<comment type="cofactor">
    <cofactor evidence="1">
        <name>pantetheine 4'-phosphate</name>
        <dbReference type="ChEBI" id="CHEBI:47942"/>
    </cofactor>
</comment>
<name>A0ABR6V0P1_9PSED</name>
<reference evidence="5 6" key="1">
    <citation type="journal article" date="2020" name="Microorganisms">
        <title>Reliable Identification of Environmental Pseudomonas Isolates Using the rpoD Gene.</title>
        <authorList>
            <consortium name="The Broad Institute Genome Sequencing Platform"/>
            <person name="Girard L."/>
            <person name="Lood C."/>
            <person name="Rokni-Zadeh H."/>
            <person name="van Noort V."/>
            <person name="Lavigne R."/>
            <person name="De Mot R."/>
        </authorList>
    </citation>
    <scope>NUCLEOTIDE SEQUENCE [LARGE SCALE GENOMIC DNA]</scope>
    <source>
        <strain evidence="5 6">RW7P2</strain>
    </source>
</reference>
<evidence type="ECO:0000259" key="4">
    <source>
        <dbReference type="PROSITE" id="PS50075"/>
    </source>
</evidence>
<dbReference type="InterPro" id="IPR009081">
    <property type="entry name" value="PP-bd_ACP"/>
</dbReference>
<feature type="domain" description="Carrier" evidence="4">
    <location>
        <begin position="1022"/>
        <end position="1096"/>
    </location>
</feature>
<comment type="caution">
    <text evidence="5">The sequence shown here is derived from an EMBL/GenBank/DDBJ whole genome shotgun (WGS) entry which is preliminary data.</text>
</comment>
<dbReference type="InterPro" id="IPR010071">
    <property type="entry name" value="AA_adenyl_dom"/>
</dbReference>
<evidence type="ECO:0000313" key="5">
    <source>
        <dbReference type="EMBL" id="MBC3473973.1"/>
    </source>
</evidence>
<dbReference type="InterPro" id="IPR001031">
    <property type="entry name" value="Thioesterase"/>
</dbReference>
<dbReference type="SUPFAM" id="SSF56801">
    <property type="entry name" value="Acetyl-CoA synthetase-like"/>
    <property type="match status" value="3"/>
</dbReference>
<dbReference type="PROSITE" id="PS00012">
    <property type="entry name" value="PHOSPHOPANTETHEINE"/>
    <property type="match status" value="3"/>
</dbReference>
<dbReference type="InterPro" id="IPR001242">
    <property type="entry name" value="Condensation_dom"/>
</dbReference>
<sequence length="3945" mass="432805">MDNNAAALKIAERFILLPLEKRRIYLQKMAQEGISPANLPIPRTRGHFEHVPLSFAQQRQWFIWQLEPHSSAYAIARALRLHGTLDLAALEGAFAHLIARHEPLRSTFHEHDGQAIQVIAEPSAPNIVAEPLACSADPAQRDQQIRAAVQAETLRPFDLGTGPLLRVKLLRLAADDHVLVLTQHHIVSDGWSMQIMVDELVRVYAALSSGGSIDLPALPIQYADYAIWQRHWMEAGEQERQLSYWRDQLGTTQPVLELPTDYPRPAVQSLQGARLQVPFNRVLSDQLKALAQAQGASLFMVLLASFHTLLYRYSGQQDIRIGVPLANRNRVETEHLIGFFVNTQVIKAELQGEMSFLDLLAQVRATTLQAQQHQELPFEQLVEALQPERSLSYNPLFQVMYNHQSAGNGAGQSLGRLPGLSVEGLEWEIRSAHLDLTLDTVEGPEGLSAKLIYATDLFSPATAQRLVDHWLNLLHGIAANPGQTLGALPLLSDDEQRTLLLDGQPPSDVQAPLVHQRIAEHARLSPDAPAVVFGGRTLSFAQLDQQANRLAHALIARGVGPETRVAVALPRSEQMIVALLAVFKAGAAYVPLDTQYPRERLAYLMGDAGIGLLLTDSRLQARLPVPEQAAVLLLDCLDLSAMPSLAPEVDVDPRNLAYVIYTSGSTGQPKGVAVNHGPLAMHCRAIGERYEMGADDCELLFMSFAFDGAQERWLTALTHGARLLVRDDSLWTPEQTYRQMHQHGVTVAAFPPVYLQQLAEHAEREGNPPAVRVYCFGGDAVPQASFELVKRVLRPRYIINGYGPTETVVTPLIWKAAADDVCAAAYAPIGTRIGHRRTCILNLELNLLPPGAKGELYLGGEGLARGYLDRPSLTAERFVPDPFDGQGGRLYRTGDLVCQRQDGVFDYLGRIDNQVKIRGFRIELGEVEARLQGLAEVADAVVAAQDGNTGKQLVGYAIVQPGTAREGLAERLRSQLKALLPDYMVPAHILFLDHFPVTPNGKLDRKALPKPDASMLQHSYVAPRSELERRIAEIWQSVLKLERVGLSDNFFELGGDSIISIQVVSRARQIGIRFTPKDLFLHQTVEGLATVALVDDGSARVDQGPVTGPLTLLPVQQAFFAEPMAERHHWNQAVLLQPRQPLDAVALGRALDALLDHHDALRLRFVERDGVWSASHGETGPRPQLLWQVSPESLEALDAVANQAQASLDLASSELVRAVLATLPDGSQRLLLAVHHLVVDGVSWRILFEDLQSAYQQLVQGQAVRLPAKTSAYQAWAAQLQAHARSPRLLQELEGWQQRLQGAPEGLPCRNPAASQEKRHAVSVHTVLDKPLTRQLLQRAPAAYRTQVNDLLLTALAQVLCDWSGDASALIQLEGHGREGLADDIDLTRTVGWFTSVFPVHLTPAADMGSSIKRIKEQLRAAPDKGLGFGVLRYLADAEVRQAIEALPVPRVTFNYLGQFDGSFDAEQGALFTPAPESAGEEQSPSAPLGNWLTVNGRVYDGELSLNWCFSGERFERQDMQALADAYGAALRRVVEHCCQAGSQGVTPSDFPLARLSQAQLDSLGLEAGQIEDIYPLSPMQQGMLFHSLYEQGDGHYINQLCLEVRGLDPQRFVQAWQAMLDRHDILRTGFVWGGLFEQPVQVVRKHLQLPFAEHDWRQEADQPARLAALLASERERGFDVAQAPLLRLVLVRTGEDSYQVIYTNHHVLMDGWSNSQLLGEVLQDYSGQPAQHQPGRFRDYIAWLQQRDAERGKAFWEGRLRHLGEPTRLVPAMAGGKLPGLSGQGHCARLLDLASTQQLADFARQQRVTLNTLVQAAWLLLLQRYTGLDTVVFGATVAGRPAELKGVEHQIGLFINTLPVIAPIRPDMPLSAWLQALQDDNLALREHEHTALFDVQRWAGLEGQSLFDNLLVFENYPVAQALQEGAPQSLVFGEVDVHEQTNYPLTLAVNLGHTLSLNINYDRACVGEASVERLLGQMVRLLSQMTGNPGRAVGEFQVLDADEHERVIRQWNATEVRYPEEFAVHRLFERQAQVQPEAIAVVSGAHSLSYHALNQCANRLALDLTASGVGPDVLVGVAAERSLEMVIALLAILKAGGAYVPLDPEYPQHRLAYMIEDSGIELLLTQAHLLATLPVGDALRVLTLEGCAELHEGVELGDPQVVLSPENLAYVIYTSGSTGKPKGAGNPHRGLGNRLYWMQQAYPLTAQDCVLQKTPFSFDVSVWEFFWPLMTGARLVMAAPGDHRDPARLVALIEAQQVTTLHFVPSMLQAFMQHPELSGCASLRQIMCSGEALQVDAQQRVFERLPQVGLYNLYGPTEAAIDVTHWTCRDEGADTVPIGQPIANLATYVLDGELAPVPVGVTGELYLAGTGLARGYHRRPSLTAERFVASPFVSGARLYRTGDLCRQRADGVIEYLGRSDHQVKMRGLRIELGEIESRLLEQPQVREAVVLAVDLNGSKRLVTYLVPSDANLLNDVQAQLELHETLSQALARDLPDYMVPTQTLVLARMPLSPNGKLDRKALPRPDSSAGAAAQVAPRNALEASLVQIWQDVLGLEHVGVTDNFFALGGDSIISIQLVSRARQAGLAFSAKDLFQQQTIEKLALCCDCRDPLADTQAPALVLHDLSEAQVAALPIEHGRVEALYSLSPMQKGMLFLGLNTPEADLYVNQLSIPVQGLDAERFAAAWAAVSQRHAVLRTGFLWQDLEAPLQFVMAELPVPLTRYDWRSEYDIETRVQALAEAERKRGFALESPPLQRLVLVRTGEDSHQLIWTYHHILIDGWSTSQLMGEVLAHYAGKSLEPVVAYGNYIAWLRAQDADAAEGFWRHQLARLDEPTYLVNGFPVQPAGQGHHALYTRLDAPATERLKAFAKAQQVTLNTLVQGAWLLLLSRYSGQRTVAFGATMAGRPASLAHSERILGLFINTLPVIQEIAPGQSVGQWLRALQDYNLEMREFEYTPLSDIQRWSGRGGQSLFDSIIVFENQPVDRTLREGSGESLRFGDLQSAGVTHFPMDLMVTLEEGLVIEYMYMREHFSEAAVASIRANMQGLLTRLASDADRLLGEIGLPEGTDQLAATRMPAPSDEPAFVPVHQRIAQLALSQGQQPALRVGEQVLNFTELDRRANALAHALIARGVGSEIRVGVAMPRNAGQVIALLAVLKAGAAYVPLDASYPRERLEYLIHDSGIALLLSESSLLPRLPVPATLQVLSLDTLALDAQPHTAPQVELHAHSLAYVIYTSGSTGKPKGVAVSHGPLAMHCRAIGELYEMSPQDCELHFMSFAFDGAHERWLTTLTHGGSLLLRDDALWTPEQTYQAMQCHGVTVAAFPPAYLQQLADHAEQAGHPPAVRVYCFGGDAVPQSSYDQARRALQPRYIINGYGPTETVVTPLLWKAAEGQACDAAYAPIGRCVGARVGYVLDQDLNPLPVGAAGELYLGGEGLARGYLDRAGQSAERFVADPFGGPGDRLYRTGDLVRQRADGVYDYLGRIDNQVKIRGFRIELGEIEACLRQAPTVADAVVVAREGGSGKQLVAYVVAGSGQATGLGETLRAQLQHSLPDYMVPAQWVVLERLPLTPNGKVDRKALPAPESVCQGDDFVAPRTELQTALAEIWQAVLKVERVGLTDNFYDLGGDSILSLQVIAKARRLKALGLNLKLRDLVQKPTIGQLTGAGDSASASPLLTLNSAVEQVPPLFCVHAGFGTVFDYEPLARRLNGKRTLVAISNRMLLDAQWQDDSLESMARDYVTYLRQAQPQGPYHLAGWSLGGTLALLMAAELQAQGQQVAFVGLLDSFVPSARHGEHDDWLEDLQSFAGVMLPGVTVPATDGPESPETIRRLMAQMVVQRDGSEAARSAYAALGSDELANVFVVARKLKQLSVQLPRCREVGVEPVSWWVPGRDAERQALAQQIGQPLAGDVLPCGHFEIPREAALLTALEDALDTLTLPVTLC</sequence>
<dbReference type="CDD" id="cd19543">
    <property type="entry name" value="DCL_NRPS"/>
    <property type="match status" value="2"/>
</dbReference>
<keyword evidence="3" id="KW-0597">Phosphoprotein</keyword>
<dbReference type="CDD" id="cd17649">
    <property type="entry name" value="A_NRPS_PvdJ-like"/>
    <property type="match status" value="2"/>
</dbReference>
<dbReference type="EMBL" id="JABWRS010000001">
    <property type="protein sequence ID" value="MBC3473973.1"/>
    <property type="molecule type" value="Genomic_DNA"/>
</dbReference>
<dbReference type="Gene3D" id="1.10.1200.10">
    <property type="entry name" value="ACP-like"/>
    <property type="match status" value="3"/>
</dbReference>
<dbReference type="InterPro" id="IPR029058">
    <property type="entry name" value="AB_hydrolase_fold"/>
</dbReference>
<dbReference type="InterPro" id="IPR023213">
    <property type="entry name" value="CAT-like_dom_sf"/>
</dbReference>
<dbReference type="PROSITE" id="PS00455">
    <property type="entry name" value="AMP_BINDING"/>
    <property type="match status" value="3"/>
</dbReference>
<dbReference type="CDD" id="cd19534">
    <property type="entry name" value="E_NRPS"/>
    <property type="match status" value="1"/>
</dbReference>
<dbReference type="SUPFAM" id="SSF47336">
    <property type="entry name" value="ACP-like"/>
    <property type="match status" value="3"/>
</dbReference>
<feature type="domain" description="Carrier" evidence="4">
    <location>
        <begin position="3596"/>
        <end position="3673"/>
    </location>
</feature>
<dbReference type="InterPro" id="IPR000873">
    <property type="entry name" value="AMP-dep_synth/lig_dom"/>
</dbReference>
<dbReference type="InterPro" id="IPR025110">
    <property type="entry name" value="AMP-bd_C"/>
</dbReference>
<dbReference type="InterPro" id="IPR006162">
    <property type="entry name" value="Ppantetheine_attach_site"/>
</dbReference>
<evidence type="ECO:0000313" key="6">
    <source>
        <dbReference type="Proteomes" id="UP000628086"/>
    </source>
</evidence>
<dbReference type="Gene3D" id="3.30.559.10">
    <property type="entry name" value="Chloramphenicol acetyltransferase-like domain"/>
    <property type="match status" value="4"/>
</dbReference>
<accession>A0ABR6V0P1</accession>
<dbReference type="NCBIfam" id="TIGR01733">
    <property type="entry name" value="AA-adenyl-dom"/>
    <property type="match status" value="3"/>
</dbReference>
<dbReference type="InterPro" id="IPR045851">
    <property type="entry name" value="AMP-bd_C_sf"/>
</dbReference>
<dbReference type="Gene3D" id="2.30.38.10">
    <property type="entry name" value="Luciferase, Domain 3"/>
    <property type="match status" value="3"/>
</dbReference>
<dbReference type="Pfam" id="PF13193">
    <property type="entry name" value="AMP-binding_C"/>
    <property type="match status" value="3"/>
</dbReference>
<dbReference type="Pfam" id="PF00550">
    <property type="entry name" value="PP-binding"/>
    <property type="match status" value="3"/>
</dbReference>
<dbReference type="Gene3D" id="3.40.50.1820">
    <property type="entry name" value="alpha/beta hydrolase"/>
    <property type="match status" value="1"/>
</dbReference>
<dbReference type="NCBIfam" id="TIGR01720">
    <property type="entry name" value="NRPS-para261"/>
    <property type="match status" value="1"/>
</dbReference>
<dbReference type="Pfam" id="PF00668">
    <property type="entry name" value="Condensation"/>
    <property type="match status" value="4"/>
</dbReference>
<organism evidence="5 6">
    <name type="scientific">Pseudomonas taiwanensis</name>
    <dbReference type="NCBI Taxonomy" id="470150"/>
    <lineage>
        <taxon>Bacteria</taxon>
        <taxon>Pseudomonadati</taxon>
        <taxon>Pseudomonadota</taxon>
        <taxon>Gammaproteobacteria</taxon>
        <taxon>Pseudomonadales</taxon>
        <taxon>Pseudomonadaceae</taxon>
        <taxon>Pseudomonas</taxon>
    </lineage>
</organism>
<dbReference type="PANTHER" id="PTHR45398">
    <property type="match status" value="1"/>
</dbReference>
<dbReference type="InterPro" id="IPR036736">
    <property type="entry name" value="ACP-like_sf"/>
</dbReference>
<dbReference type="InterPro" id="IPR020845">
    <property type="entry name" value="AMP-binding_CS"/>
</dbReference>
<dbReference type="CDD" id="cd19531">
    <property type="entry name" value="LCL_NRPS-like"/>
    <property type="match status" value="1"/>
</dbReference>
<evidence type="ECO:0000256" key="3">
    <source>
        <dbReference type="ARBA" id="ARBA00022553"/>
    </source>
</evidence>
<keyword evidence="2" id="KW-0596">Phosphopantetheine</keyword>
<dbReference type="RefSeq" id="WP_186598224.1">
    <property type="nucleotide sequence ID" value="NZ_JABWRS010000001.1"/>
</dbReference>
<dbReference type="PANTHER" id="PTHR45398:SF1">
    <property type="entry name" value="ENZYME, PUTATIVE (JCVI)-RELATED"/>
    <property type="match status" value="1"/>
</dbReference>
<dbReference type="Gene3D" id="3.30.300.30">
    <property type="match status" value="3"/>
</dbReference>
<keyword evidence="6" id="KW-1185">Reference proteome</keyword>
<dbReference type="PROSITE" id="PS50075">
    <property type="entry name" value="CARRIER"/>
    <property type="match status" value="3"/>
</dbReference>
<evidence type="ECO:0000256" key="2">
    <source>
        <dbReference type="ARBA" id="ARBA00022450"/>
    </source>
</evidence>